<proteinExistence type="predicted"/>
<name>A0ABQ6B5M8_9BRAD</name>
<accession>A0ABQ6B5M8</accession>
<feature type="transmembrane region" description="Helical" evidence="1">
    <location>
        <begin position="232"/>
        <end position="251"/>
    </location>
</feature>
<protein>
    <submittedName>
        <fullName evidence="2">Uncharacterized protein</fullName>
    </submittedName>
</protein>
<evidence type="ECO:0000256" key="1">
    <source>
        <dbReference type="SAM" id="Phobius"/>
    </source>
</evidence>
<sequence>MIFCALGFIAFVVLGISVEYDPSMGIAKFANLVAIGGVLYLLYFASYMTALAAIGRLARVFKERYLARAYPDAATFLAIMNIAADCNKGERDWNNLNFRAGIIGQLDRAANIIENNLAKQLASLASDSSDVVKDQWHQIANGIRSKVQWITTPRDSTRQDMVVRLQAFLINFASGRWYALIENEKFETTTLRNASTAKRIVTAGRSCLLAVAPIALTYGYQRLVAPLGEPVGSYATGFSLLWLFACALPIIDPQWKERLANVKDVVGSVKDAKDLFKSGDAKPTA</sequence>
<reference evidence="3" key="1">
    <citation type="journal article" date="2019" name="Int. J. Syst. Evol. Microbiol.">
        <title>The Global Catalogue of Microorganisms (GCM) 10K type strain sequencing project: providing services to taxonomists for standard genome sequencing and annotation.</title>
        <authorList>
            <consortium name="The Broad Institute Genomics Platform"/>
            <consortium name="The Broad Institute Genome Sequencing Center for Infectious Disease"/>
            <person name="Wu L."/>
            <person name="Ma J."/>
        </authorList>
    </citation>
    <scope>NUCLEOTIDE SEQUENCE [LARGE SCALE GENOMIC DNA]</scope>
    <source>
        <strain evidence="3">NBRC 102520</strain>
    </source>
</reference>
<evidence type="ECO:0000313" key="2">
    <source>
        <dbReference type="EMBL" id="GLR88980.1"/>
    </source>
</evidence>
<keyword evidence="1" id="KW-0812">Transmembrane</keyword>
<comment type="caution">
    <text evidence="2">The sequence shown here is derived from an EMBL/GenBank/DDBJ whole genome shotgun (WGS) entry which is preliminary data.</text>
</comment>
<keyword evidence="1" id="KW-1133">Transmembrane helix</keyword>
<keyword evidence="1" id="KW-0472">Membrane</keyword>
<feature type="transmembrane region" description="Helical" evidence="1">
    <location>
        <begin position="33"/>
        <end position="54"/>
    </location>
</feature>
<feature type="transmembrane region" description="Helical" evidence="1">
    <location>
        <begin position="200"/>
        <end position="220"/>
    </location>
</feature>
<organism evidence="2 3">
    <name type="scientific">Bradyrhizobium iriomotense</name>
    <dbReference type="NCBI Taxonomy" id="441950"/>
    <lineage>
        <taxon>Bacteria</taxon>
        <taxon>Pseudomonadati</taxon>
        <taxon>Pseudomonadota</taxon>
        <taxon>Alphaproteobacteria</taxon>
        <taxon>Hyphomicrobiales</taxon>
        <taxon>Nitrobacteraceae</taxon>
        <taxon>Bradyrhizobium</taxon>
    </lineage>
</organism>
<gene>
    <name evidence="2" type="ORF">GCM10007857_56930</name>
</gene>
<evidence type="ECO:0000313" key="3">
    <source>
        <dbReference type="Proteomes" id="UP001156905"/>
    </source>
</evidence>
<dbReference type="Proteomes" id="UP001156905">
    <property type="component" value="Unassembled WGS sequence"/>
</dbReference>
<dbReference type="EMBL" id="BSOW01000022">
    <property type="protein sequence ID" value="GLR88980.1"/>
    <property type="molecule type" value="Genomic_DNA"/>
</dbReference>
<keyword evidence="3" id="KW-1185">Reference proteome</keyword>